<dbReference type="PANTHER" id="PTHR41252:SF1">
    <property type="entry name" value="BLR2505 PROTEIN"/>
    <property type="match status" value="1"/>
</dbReference>
<evidence type="ECO:0000313" key="2">
    <source>
        <dbReference type="EMBL" id="MBA5605875.1"/>
    </source>
</evidence>
<dbReference type="AlphaFoldDB" id="A0A7W2EHK2"/>
<sequence>MNAQQNKQLVMQGYQLFQSGDIRKLMELYHDDAEWISPDSEYTPYAGSYHGKQGIAQFFARLDAAVQTIYFQPRQFIAEGDTVVVTGDATWIAKPTGRRFDNPWVHVFSLKDGKVARFRAYWDTAPGDRAFHPELTGAAASMPLHH</sequence>
<dbReference type="InterPro" id="IPR037401">
    <property type="entry name" value="SnoaL-like"/>
</dbReference>
<reference evidence="2 3" key="1">
    <citation type="submission" date="2020-07" db="EMBL/GenBank/DDBJ databases">
        <title>Novel species isolated from subtropical streams in China.</title>
        <authorList>
            <person name="Lu H."/>
        </authorList>
    </citation>
    <scope>NUCLEOTIDE SEQUENCE [LARGE SCALE GENOMIC DNA]</scope>
    <source>
        <strain evidence="2 3">FT3S</strain>
    </source>
</reference>
<dbReference type="RefSeq" id="WP_182217311.1">
    <property type="nucleotide sequence ID" value="NZ_JACEZS010000008.1"/>
</dbReference>
<dbReference type="InterPro" id="IPR032710">
    <property type="entry name" value="NTF2-like_dom_sf"/>
</dbReference>
<dbReference type="EMBL" id="JACEZS010000008">
    <property type="protein sequence ID" value="MBA5605875.1"/>
    <property type="molecule type" value="Genomic_DNA"/>
</dbReference>
<protein>
    <submittedName>
        <fullName evidence="2">Nuclear transport factor 2 family protein</fullName>
    </submittedName>
</protein>
<feature type="domain" description="SnoaL-like" evidence="1">
    <location>
        <begin position="14"/>
        <end position="117"/>
    </location>
</feature>
<dbReference type="SUPFAM" id="SSF54427">
    <property type="entry name" value="NTF2-like"/>
    <property type="match status" value="1"/>
</dbReference>
<organism evidence="2 3">
    <name type="scientific">Rugamonas fusca</name>
    <dbReference type="NCBI Taxonomy" id="2758568"/>
    <lineage>
        <taxon>Bacteria</taxon>
        <taxon>Pseudomonadati</taxon>
        <taxon>Pseudomonadota</taxon>
        <taxon>Betaproteobacteria</taxon>
        <taxon>Burkholderiales</taxon>
        <taxon>Oxalobacteraceae</taxon>
        <taxon>Telluria group</taxon>
        <taxon>Rugamonas</taxon>
    </lineage>
</organism>
<evidence type="ECO:0000259" key="1">
    <source>
        <dbReference type="Pfam" id="PF12680"/>
    </source>
</evidence>
<dbReference type="CDD" id="cd00531">
    <property type="entry name" value="NTF2_like"/>
    <property type="match status" value="1"/>
</dbReference>
<comment type="caution">
    <text evidence="2">The sequence shown here is derived from an EMBL/GenBank/DDBJ whole genome shotgun (WGS) entry which is preliminary data.</text>
</comment>
<evidence type="ECO:0000313" key="3">
    <source>
        <dbReference type="Proteomes" id="UP000566711"/>
    </source>
</evidence>
<gene>
    <name evidence="2" type="ORF">H3H36_10945</name>
</gene>
<dbReference type="Gene3D" id="3.10.450.50">
    <property type="match status" value="1"/>
</dbReference>
<dbReference type="Pfam" id="PF12680">
    <property type="entry name" value="SnoaL_2"/>
    <property type="match status" value="1"/>
</dbReference>
<accession>A0A7W2EHK2</accession>
<dbReference type="PANTHER" id="PTHR41252">
    <property type="entry name" value="BLR2505 PROTEIN"/>
    <property type="match status" value="1"/>
</dbReference>
<proteinExistence type="predicted"/>
<name>A0A7W2EHK2_9BURK</name>
<dbReference type="Proteomes" id="UP000566711">
    <property type="component" value="Unassembled WGS sequence"/>
</dbReference>
<keyword evidence="3" id="KW-1185">Reference proteome</keyword>